<evidence type="ECO:0000313" key="2">
    <source>
        <dbReference type="EMBL" id="GAA5809004.1"/>
    </source>
</evidence>
<organism evidence="2 3">
    <name type="scientific">Mucor flavus</name>
    <dbReference type="NCBI Taxonomy" id="439312"/>
    <lineage>
        <taxon>Eukaryota</taxon>
        <taxon>Fungi</taxon>
        <taxon>Fungi incertae sedis</taxon>
        <taxon>Mucoromycota</taxon>
        <taxon>Mucoromycotina</taxon>
        <taxon>Mucoromycetes</taxon>
        <taxon>Mucorales</taxon>
        <taxon>Mucorineae</taxon>
        <taxon>Mucoraceae</taxon>
        <taxon>Mucor</taxon>
    </lineage>
</organism>
<proteinExistence type="predicted"/>
<sequence length="220" mass="25372">MVPTTNSHYNITPTTTHSSRWIPKVEETEDKRKRSGWTEVLSRHNKRPVYTNKVENDPFAGMKSCVNYELEIERLKQIVPKVMIPKPTLYTQPHYSRSSSPDTAHSSDSDNSSFLHESGITEQEKARFLTFVRNWTGDWKAGHFDDQCIMENSSSLWAEPFPWNYHPTASAAAATSTNTAAHYHLWHSQPVQNQSLYNHWQNQQPNTNRHGPIGMGRKKH</sequence>
<feature type="compositionally biased region" description="Low complexity" evidence="1">
    <location>
        <begin position="96"/>
        <end position="110"/>
    </location>
</feature>
<keyword evidence="3" id="KW-1185">Reference proteome</keyword>
<gene>
    <name evidence="2" type="ORF">MFLAVUS_002405</name>
</gene>
<accession>A0ABP9YQ79</accession>
<name>A0ABP9YQ79_9FUNG</name>
<evidence type="ECO:0000256" key="1">
    <source>
        <dbReference type="SAM" id="MobiDB-lite"/>
    </source>
</evidence>
<dbReference type="EMBL" id="BAABUK010000004">
    <property type="protein sequence ID" value="GAA5809004.1"/>
    <property type="molecule type" value="Genomic_DNA"/>
</dbReference>
<protein>
    <submittedName>
        <fullName evidence="2">Uncharacterized protein</fullName>
    </submittedName>
</protein>
<dbReference type="Proteomes" id="UP001473302">
    <property type="component" value="Unassembled WGS sequence"/>
</dbReference>
<comment type="caution">
    <text evidence="2">The sequence shown here is derived from an EMBL/GenBank/DDBJ whole genome shotgun (WGS) entry which is preliminary data.</text>
</comment>
<feature type="region of interest" description="Disordered" evidence="1">
    <location>
        <begin position="201"/>
        <end position="220"/>
    </location>
</feature>
<evidence type="ECO:0000313" key="3">
    <source>
        <dbReference type="Proteomes" id="UP001473302"/>
    </source>
</evidence>
<reference evidence="2 3" key="1">
    <citation type="submission" date="2024-04" db="EMBL/GenBank/DDBJ databases">
        <title>genome sequences of Mucor flavus KT1a and Helicostylum pulchrum KT1b strains isolated from the surface of a dry-aged beef.</title>
        <authorList>
            <person name="Toyotome T."/>
            <person name="Hosono M."/>
            <person name="Torimaru M."/>
            <person name="Fukuda K."/>
            <person name="Mikami N."/>
        </authorList>
    </citation>
    <scope>NUCLEOTIDE SEQUENCE [LARGE SCALE GENOMIC DNA]</scope>
    <source>
        <strain evidence="2 3">KT1a</strain>
    </source>
</reference>
<feature type="region of interest" description="Disordered" evidence="1">
    <location>
        <begin position="90"/>
        <end position="117"/>
    </location>
</feature>